<dbReference type="Gene3D" id="3.30.450.20">
    <property type="entry name" value="PAS domain"/>
    <property type="match status" value="1"/>
</dbReference>
<keyword evidence="2" id="KW-0238">DNA-binding</keyword>
<evidence type="ECO:0000256" key="1">
    <source>
        <dbReference type="ARBA" id="ARBA00023015"/>
    </source>
</evidence>
<reference evidence="6" key="1">
    <citation type="submission" date="2018-02" db="EMBL/GenBank/DDBJ databases">
        <authorList>
            <person name="Kim S.-K."/>
            <person name="Jung H.-I."/>
            <person name="Lee S.-W."/>
        </authorList>
    </citation>
    <scope>NUCLEOTIDE SEQUENCE</scope>
    <source>
        <strain evidence="6">SK3146</strain>
    </source>
</reference>
<keyword evidence="7" id="KW-1185">Reference proteome</keyword>
<dbReference type="Pfam" id="PF17853">
    <property type="entry name" value="GGDEF_2"/>
    <property type="match status" value="1"/>
</dbReference>
<evidence type="ECO:0000259" key="5">
    <source>
        <dbReference type="PROSITE" id="PS01124"/>
    </source>
</evidence>
<keyword evidence="4" id="KW-0472">Membrane</keyword>
<dbReference type="InterPro" id="IPR041522">
    <property type="entry name" value="CdaR_GGDEF"/>
</dbReference>
<evidence type="ECO:0000313" key="7">
    <source>
        <dbReference type="Proteomes" id="UP001057134"/>
    </source>
</evidence>
<proteinExistence type="predicted"/>
<dbReference type="RefSeq" id="WP_249860803.1">
    <property type="nucleotide sequence ID" value="NZ_CP027059.1"/>
</dbReference>
<keyword evidence="3" id="KW-0804">Transcription</keyword>
<protein>
    <submittedName>
        <fullName evidence="6">HTH-type transcriptional regulator YesS</fullName>
    </submittedName>
</protein>
<dbReference type="InterPro" id="IPR018060">
    <property type="entry name" value="HTH_AraC"/>
</dbReference>
<evidence type="ECO:0000256" key="4">
    <source>
        <dbReference type="SAM" id="Phobius"/>
    </source>
</evidence>
<sequence length="777" mass="88484">MLRRNGANRTRARHRLFARLLIPYLVFLMLAIMIGLIIYQKTIVLIEKEATASHMNLLEQSKDILDRRLEELASIAQQLAADTRIMQFQSVTDPYKGTNTFRIMDTNKSLYDYKLSNNFVFNYYVLFKNSEMVFTPGASYSFEHFFNRVANYKGMNYTSWYALMSSDFHMRKVLPAQEISMEGVPYSMLTYIQSLGYPGNPQGAIAIMVDQREIQKLFQGLDISSGGWAYIVDKEGQIISALSPGDANTLPIELGRLAGDRGVVEQRIDAKPMMVTYTKSSYNGWTYVVGQPTAIALGKVRYIQKIIVTFACVFLLAGVLAAYVLAYRNSKPLRALINTIMEKTDVLPQQRDAFGIIGETVNGLFQNNDKLKAEIKQQVPLLRAAYFQRLLNGQFVSSRDFDALLKHVGLDLVGMSYRVAIVRLRGFDKGYSDDLLEELDRSRVLAKELLRRTMDEDGFVCEIGEDQFAVLFTYKLDEREPYKAYVEARLKEARDEIGLQLKLQSVYGVGGACDSLTGISRSYEQAREALNAQLWSNQEGGLWFDELPADMANYYLPQDVETRLIHLAKAGDQTEVQRTLDELYRENFELRQLPIAVMKLFIFEMWGCLVKLLPQMDLDQQTAYNRMSALSGANESYESMSKSYQAIRDTFQWVCESANEHKKSQNVELIDSIIGLLQSSYMDSELCLDVVADRIRISKVYLSQFFKEQTGVNFSDYLESLRMDEAKALLQTTSLTVNDISDRVGYSSSNTFCRAFKRLHGVSPTAFRKLVLKKLPG</sequence>
<evidence type="ECO:0000256" key="3">
    <source>
        <dbReference type="ARBA" id="ARBA00023163"/>
    </source>
</evidence>
<dbReference type="InterPro" id="IPR020449">
    <property type="entry name" value="Tscrpt_reg_AraC-type_HTH"/>
</dbReference>
<dbReference type="InterPro" id="IPR018062">
    <property type="entry name" value="HTH_AraC-typ_CS"/>
</dbReference>
<dbReference type="Proteomes" id="UP001057134">
    <property type="component" value="Chromosome"/>
</dbReference>
<feature type="transmembrane region" description="Helical" evidence="4">
    <location>
        <begin position="306"/>
        <end position="326"/>
    </location>
</feature>
<keyword evidence="1" id="KW-0805">Transcription regulation</keyword>
<keyword evidence="4" id="KW-0812">Transmembrane</keyword>
<dbReference type="PROSITE" id="PS00041">
    <property type="entry name" value="HTH_ARAC_FAMILY_1"/>
    <property type="match status" value="1"/>
</dbReference>
<dbReference type="PANTHER" id="PTHR43280">
    <property type="entry name" value="ARAC-FAMILY TRANSCRIPTIONAL REGULATOR"/>
    <property type="match status" value="1"/>
</dbReference>
<dbReference type="Pfam" id="PF12833">
    <property type="entry name" value="HTH_18"/>
    <property type="match status" value="1"/>
</dbReference>
<dbReference type="Gene3D" id="1.10.10.60">
    <property type="entry name" value="Homeodomain-like"/>
    <property type="match status" value="2"/>
</dbReference>
<name>A0ABY4RUN5_9BACL</name>
<keyword evidence="4" id="KW-1133">Transmembrane helix</keyword>
<organism evidence="6 7">
    <name type="scientific">Paenibacillus konkukensis</name>
    <dbReference type="NCBI Taxonomy" id="2020716"/>
    <lineage>
        <taxon>Bacteria</taxon>
        <taxon>Bacillati</taxon>
        <taxon>Bacillota</taxon>
        <taxon>Bacilli</taxon>
        <taxon>Bacillales</taxon>
        <taxon>Paenibacillaceae</taxon>
        <taxon>Paenibacillus</taxon>
    </lineage>
</organism>
<dbReference type="PROSITE" id="PS01124">
    <property type="entry name" value="HTH_ARAC_FAMILY_2"/>
    <property type="match status" value="1"/>
</dbReference>
<dbReference type="PANTHER" id="PTHR43280:SF2">
    <property type="entry name" value="HTH-TYPE TRANSCRIPTIONAL REGULATOR EXSA"/>
    <property type="match status" value="1"/>
</dbReference>
<feature type="transmembrane region" description="Helical" evidence="4">
    <location>
        <begin position="21"/>
        <end position="39"/>
    </location>
</feature>
<dbReference type="SUPFAM" id="SSF46689">
    <property type="entry name" value="Homeodomain-like"/>
    <property type="match status" value="1"/>
</dbReference>
<gene>
    <name evidence="6" type="primary">yesS_46</name>
    <name evidence="6" type="ORF">SK3146_04415</name>
</gene>
<evidence type="ECO:0000256" key="2">
    <source>
        <dbReference type="ARBA" id="ARBA00023125"/>
    </source>
</evidence>
<accession>A0ABY4RUN5</accession>
<dbReference type="InterPro" id="IPR009057">
    <property type="entry name" value="Homeodomain-like_sf"/>
</dbReference>
<dbReference type="PRINTS" id="PR00032">
    <property type="entry name" value="HTHARAC"/>
</dbReference>
<evidence type="ECO:0000313" key="6">
    <source>
        <dbReference type="EMBL" id="UQZ85132.1"/>
    </source>
</evidence>
<dbReference type="EMBL" id="CP027059">
    <property type="protein sequence ID" value="UQZ85132.1"/>
    <property type="molecule type" value="Genomic_DNA"/>
</dbReference>
<dbReference type="SMART" id="SM00342">
    <property type="entry name" value="HTH_ARAC"/>
    <property type="match status" value="1"/>
</dbReference>
<feature type="domain" description="HTH araC/xylS-type" evidence="5">
    <location>
        <begin position="671"/>
        <end position="770"/>
    </location>
</feature>
<reference evidence="6" key="2">
    <citation type="journal article" date="2021" name="J Anim Sci Technol">
        <title>Complete genome sequence of Paenibacillus konkukensis sp. nov. SK3146 as a potential probiotic strain.</title>
        <authorList>
            <person name="Jung H.I."/>
            <person name="Park S."/>
            <person name="Niu K.M."/>
            <person name="Lee S.W."/>
            <person name="Kothari D."/>
            <person name="Yi K.J."/>
            <person name="Kim S.K."/>
        </authorList>
    </citation>
    <scope>NUCLEOTIDE SEQUENCE</scope>
    <source>
        <strain evidence="6">SK3146</strain>
    </source>
</reference>